<dbReference type="Pfam" id="PF03466">
    <property type="entry name" value="LysR_substrate"/>
    <property type="match status" value="1"/>
</dbReference>
<evidence type="ECO:0000313" key="7">
    <source>
        <dbReference type="EMBL" id="TKS54658.1"/>
    </source>
</evidence>
<keyword evidence="4" id="KW-0010">Activator</keyword>
<dbReference type="NCBIfam" id="NF008361">
    <property type="entry name" value="PRK11151.1"/>
    <property type="match status" value="1"/>
</dbReference>
<evidence type="ECO:0000256" key="4">
    <source>
        <dbReference type="ARBA" id="ARBA00023159"/>
    </source>
</evidence>
<keyword evidence="3 7" id="KW-0238">DNA-binding</keyword>
<dbReference type="FunFam" id="3.40.190.10:FF:000027">
    <property type="entry name" value="DNA-binding transcriptional regulator OxyR"/>
    <property type="match status" value="1"/>
</dbReference>
<dbReference type="PROSITE" id="PS50931">
    <property type="entry name" value="HTH_LYSR"/>
    <property type="match status" value="1"/>
</dbReference>
<evidence type="ECO:0000256" key="5">
    <source>
        <dbReference type="ARBA" id="ARBA00023163"/>
    </source>
</evidence>
<dbReference type="FunFam" id="1.10.10.10:FF:000001">
    <property type="entry name" value="LysR family transcriptional regulator"/>
    <property type="match status" value="1"/>
</dbReference>
<keyword evidence="5" id="KW-0804">Transcription</keyword>
<dbReference type="PANTHER" id="PTHR30346">
    <property type="entry name" value="TRANSCRIPTIONAL DUAL REGULATOR HCAR-RELATED"/>
    <property type="match status" value="1"/>
</dbReference>
<evidence type="ECO:0000256" key="2">
    <source>
        <dbReference type="ARBA" id="ARBA00023015"/>
    </source>
</evidence>
<evidence type="ECO:0000256" key="1">
    <source>
        <dbReference type="ARBA" id="ARBA00009437"/>
    </source>
</evidence>
<dbReference type="SUPFAM" id="SSF53850">
    <property type="entry name" value="Periplasmic binding protein-like II"/>
    <property type="match status" value="1"/>
</dbReference>
<dbReference type="Pfam" id="PF00126">
    <property type="entry name" value="HTH_1"/>
    <property type="match status" value="1"/>
</dbReference>
<comment type="similarity">
    <text evidence="1">Belongs to the LysR transcriptional regulatory family.</text>
</comment>
<organism evidence="7 8">
    <name type="scientific">Luteimonas yindakuii</name>
    <dbReference type="NCBI Taxonomy" id="2565782"/>
    <lineage>
        <taxon>Bacteria</taxon>
        <taxon>Pseudomonadati</taxon>
        <taxon>Pseudomonadota</taxon>
        <taxon>Gammaproteobacteria</taxon>
        <taxon>Lysobacterales</taxon>
        <taxon>Lysobacteraceae</taxon>
        <taxon>Luteimonas</taxon>
    </lineage>
</organism>
<keyword evidence="8" id="KW-1185">Reference proteome</keyword>
<accession>A0A4Z1RCW8</accession>
<dbReference type="InterPro" id="IPR036388">
    <property type="entry name" value="WH-like_DNA-bd_sf"/>
</dbReference>
<dbReference type="PRINTS" id="PR00039">
    <property type="entry name" value="HTHLYSR"/>
</dbReference>
<feature type="domain" description="HTH lysR-type" evidence="6">
    <location>
        <begin position="1"/>
        <end position="58"/>
    </location>
</feature>
<proteinExistence type="inferred from homology"/>
<evidence type="ECO:0000313" key="8">
    <source>
        <dbReference type="Proteomes" id="UP000298681"/>
    </source>
</evidence>
<dbReference type="GO" id="GO:0003700">
    <property type="term" value="F:DNA-binding transcription factor activity"/>
    <property type="evidence" value="ECO:0007669"/>
    <property type="project" value="InterPro"/>
</dbReference>
<dbReference type="Gene3D" id="1.10.10.10">
    <property type="entry name" value="Winged helix-like DNA-binding domain superfamily/Winged helix DNA-binding domain"/>
    <property type="match status" value="1"/>
</dbReference>
<dbReference type="AlphaFoldDB" id="A0A4Z1RCW8"/>
<name>A0A4Z1RCW8_9GAMM</name>
<dbReference type="CDD" id="cd08411">
    <property type="entry name" value="PBP2_OxyR"/>
    <property type="match status" value="1"/>
</dbReference>
<dbReference type="PANTHER" id="PTHR30346:SF26">
    <property type="entry name" value="HYDROGEN PEROXIDE-INDUCIBLE GENES ACTIVATOR"/>
    <property type="match status" value="1"/>
</dbReference>
<protein>
    <submittedName>
        <fullName evidence="7">DNA-binding transcriptional regulator OxyR</fullName>
    </submittedName>
</protein>
<dbReference type="InterPro" id="IPR000847">
    <property type="entry name" value="LysR_HTH_N"/>
</dbReference>
<evidence type="ECO:0000259" key="6">
    <source>
        <dbReference type="PROSITE" id="PS50931"/>
    </source>
</evidence>
<keyword evidence="2" id="KW-0805">Transcription regulation</keyword>
<gene>
    <name evidence="7" type="primary">oxyR</name>
    <name evidence="7" type="ORF">E4582_07735</name>
</gene>
<dbReference type="RefSeq" id="WP_134674017.1">
    <property type="nucleotide sequence ID" value="NZ_SPUH01000001.1"/>
</dbReference>
<evidence type="ECO:0000256" key="3">
    <source>
        <dbReference type="ARBA" id="ARBA00023125"/>
    </source>
</evidence>
<sequence>MNLRDLRYLVALADHRHFGRAAAACFVSQPTLSTQIRKLEEELGVALVERAPRKVMLTPAGREAADRARRILDEVEQLKEAARRGQDPQAGTVRLGIFPTLGPYLLPHVIPRIRARFPQLELLLFEEKSDVLLSRLRDGRLDAAVLALPVEDDQLHTERLFAEPFVLAVPDRHPLAGHEQLQLDDLADQRLLLLEDGHCLREQALDVCQLSGAHERSEFRATSLETLRQMVAANVGITLLPMLAVQPPVARSENIQLVHFAAPAPHRDIAMAWRRSSAMDGFLRQLAAEFRALPEGLLAAPGSPAALSAGHRPAAAGAIATRMA</sequence>
<comment type="caution">
    <text evidence="7">The sequence shown here is derived from an EMBL/GenBank/DDBJ whole genome shotgun (WGS) entry which is preliminary data.</text>
</comment>
<dbReference type="EMBL" id="SPUH01000001">
    <property type="protein sequence ID" value="TKS54658.1"/>
    <property type="molecule type" value="Genomic_DNA"/>
</dbReference>
<reference evidence="7 8" key="1">
    <citation type="submission" date="2019-01" db="EMBL/GenBank/DDBJ databases">
        <authorList>
            <person name="Zhang S."/>
        </authorList>
    </citation>
    <scope>NUCLEOTIDE SEQUENCE [LARGE SCALE GENOMIC DNA]</scope>
    <source>
        <strain evidence="7 8">1626</strain>
    </source>
</reference>
<dbReference type="Proteomes" id="UP000298681">
    <property type="component" value="Unassembled WGS sequence"/>
</dbReference>
<dbReference type="GO" id="GO:0032993">
    <property type="term" value="C:protein-DNA complex"/>
    <property type="evidence" value="ECO:0007669"/>
    <property type="project" value="TreeGrafter"/>
</dbReference>
<dbReference type="GO" id="GO:0003677">
    <property type="term" value="F:DNA binding"/>
    <property type="evidence" value="ECO:0007669"/>
    <property type="project" value="UniProtKB-KW"/>
</dbReference>
<dbReference type="InterPro" id="IPR036390">
    <property type="entry name" value="WH_DNA-bd_sf"/>
</dbReference>
<dbReference type="InterPro" id="IPR005119">
    <property type="entry name" value="LysR_subst-bd"/>
</dbReference>
<dbReference type="Gene3D" id="3.40.190.10">
    <property type="entry name" value="Periplasmic binding protein-like II"/>
    <property type="match status" value="2"/>
</dbReference>
<dbReference type="SUPFAM" id="SSF46785">
    <property type="entry name" value="Winged helix' DNA-binding domain"/>
    <property type="match status" value="1"/>
</dbReference>